<evidence type="ECO:0000256" key="1">
    <source>
        <dbReference type="SAM" id="MobiDB-lite"/>
    </source>
</evidence>
<dbReference type="EMBL" id="LMUA01000014">
    <property type="protein sequence ID" value="KUE75968.1"/>
    <property type="molecule type" value="Genomic_DNA"/>
</dbReference>
<dbReference type="PANTHER" id="PTHR43649">
    <property type="entry name" value="ARABINOSE-BINDING PROTEIN-RELATED"/>
    <property type="match status" value="1"/>
</dbReference>
<gene>
    <name evidence="3" type="ORF">ASJ35_11330</name>
</gene>
<feature type="region of interest" description="Disordered" evidence="1">
    <location>
        <begin position="26"/>
        <end position="58"/>
    </location>
</feature>
<dbReference type="Gene3D" id="3.40.190.10">
    <property type="entry name" value="Periplasmic binding protein-like II"/>
    <property type="match status" value="1"/>
</dbReference>
<feature type="compositionally biased region" description="Low complexity" evidence="1">
    <location>
        <begin position="26"/>
        <end position="49"/>
    </location>
</feature>
<evidence type="ECO:0000313" key="3">
    <source>
        <dbReference type="EMBL" id="KUE75968.1"/>
    </source>
</evidence>
<sequence length="486" mass="52828">MNMFKKLVSLTLCVFVALGAVACGSAPASGPEPSPSASGSTSESQATSEVEGEKDENGMYPDQAWEQLTAQYEAPVAITLWVPNSATSTMGAGIQMLADEFNAQQEKEHPGKNITVTVEYQDKSSTLNEKLQAAILSGNNPVISAVGVSSVPLYASKAVDLRTVFTYEALKAQNQGMLQYSMYGGKFVVNPYFPSASNILVVNRTLMDEKGVDVPTAQSILDDPEASGWTWKAFHDAAKTATDAAAGVYGFATNSLDPIGMMYQQGGSLYNEDVTEIAFEGDDRFAKGLEFWRSLVTDGCMIDPNSRANHGTIIVSEFYEQKVGMIYTTSSNLASFSKEAAANGYELEALPFPKQTQFFTNQGGSGFIILDNKPQEEIEAAAEFLRWMNLPENNAKMCAMSGYLPLTEEAMEQPELQEVYETAPMLKTAAQFMQFGIPSPQGKAKAACDKAVNDYAKLIWSEPEMSIEEIVSQVTEKVKFEIEANQ</sequence>
<evidence type="ECO:0000256" key="2">
    <source>
        <dbReference type="SAM" id="SignalP"/>
    </source>
</evidence>
<protein>
    <recommendedName>
        <fullName evidence="5">Extracellular solute-binding protein</fullName>
    </recommendedName>
</protein>
<dbReference type="PROSITE" id="PS51257">
    <property type="entry name" value="PROKAR_LIPOPROTEIN"/>
    <property type="match status" value="1"/>
</dbReference>
<dbReference type="InterPro" id="IPR050490">
    <property type="entry name" value="Bact_solute-bd_prot1"/>
</dbReference>
<dbReference type="Pfam" id="PF13416">
    <property type="entry name" value="SBP_bac_8"/>
    <property type="match status" value="1"/>
</dbReference>
<evidence type="ECO:0000313" key="4">
    <source>
        <dbReference type="Proteomes" id="UP000053433"/>
    </source>
</evidence>
<name>A0A0W7TQ53_9FIRM</name>
<accession>A0A0W7TQ53</accession>
<comment type="caution">
    <text evidence="3">The sequence shown here is derived from an EMBL/GenBank/DDBJ whole genome shotgun (WGS) entry which is preliminary data.</text>
</comment>
<organism evidence="3 4">
    <name type="scientific">Ruthenibacterium lactatiformans</name>
    <dbReference type="NCBI Taxonomy" id="1550024"/>
    <lineage>
        <taxon>Bacteria</taxon>
        <taxon>Bacillati</taxon>
        <taxon>Bacillota</taxon>
        <taxon>Clostridia</taxon>
        <taxon>Eubacteriales</taxon>
        <taxon>Oscillospiraceae</taxon>
        <taxon>Ruthenibacterium</taxon>
    </lineage>
</organism>
<dbReference type="AlphaFoldDB" id="A0A0W7TQ53"/>
<dbReference type="Proteomes" id="UP000053433">
    <property type="component" value="Unassembled WGS sequence"/>
</dbReference>
<dbReference type="SUPFAM" id="SSF53850">
    <property type="entry name" value="Periplasmic binding protein-like II"/>
    <property type="match status" value="1"/>
</dbReference>
<feature type="chain" id="PRO_5039718170" description="Extracellular solute-binding protein" evidence="2">
    <location>
        <begin position="23"/>
        <end position="486"/>
    </location>
</feature>
<keyword evidence="2" id="KW-0732">Signal</keyword>
<dbReference type="InterPro" id="IPR006059">
    <property type="entry name" value="SBP"/>
</dbReference>
<dbReference type="RefSeq" id="WP_058723358.1">
    <property type="nucleotide sequence ID" value="NZ_CAUBPW010000044.1"/>
</dbReference>
<reference evidence="3 4" key="1">
    <citation type="submission" date="2015-10" db="EMBL/GenBank/DDBJ databases">
        <title>A novel member of the family Ruminococcaceae isolated from human faeces.</title>
        <authorList>
            <person name="Shkoporov A.N."/>
            <person name="Chaplin A.V."/>
            <person name="Motuzova O.V."/>
            <person name="Kafarskaia L.I."/>
            <person name="Efimov B.A."/>
        </authorList>
    </citation>
    <scope>NUCLEOTIDE SEQUENCE [LARGE SCALE GENOMIC DNA]</scope>
    <source>
        <strain evidence="3 4">668</strain>
    </source>
</reference>
<feature type="signal peptide" evidence="2">
    <location>
        <begin position="1"/>
        <end position="22"/>
    </location>
</feature>
<evidence type="ECO:0008006" key="5">
    <source>
        <dbReference type="Google" id="ProtNLM"/>
    </source>
</evidence>
<proteinExistence type="predicted"/>